<evidence type="ECO:0008006" key="4">
    <source>
        <dbReference type="Google" id="ProtNLM"/>
    </source>
</evidence>
<reference evidence="2 3" key="1">
    <citation type="journal article" date="2024" name="G3 (Bethesda)">
        <title>Genome assembly of Hibiscus sabdariffa L. provides insights into metabolisms of medicinal natural products.</title>
        <authorList>
            <person name="Kim T."/>
        </authorList>
    </citation>
    <scope>NUCLEOTIDE SEQUENCE [LARGE SCALE GENOMIC DNA]</scope>
    <source>
        <strain evidence="2">TK-2024</strain>
        <tissue evidence="2">Old leaves</tissue>
    </source>
</reference>
<protein>
    <recommendedName>
        <fullName evidence="4">Zinc knuckle CX2CX4HX4C domain-containing protein</fullName>
    </recommendedName>
</protein>
<name>A0ABR2AQN2_9ROSI</name>
<evidence type="ECO:0000256" key="1">
    <source>
        <dbReference type="SAM" id="MobiDB-lite"/>
    </source>
</evidence>
<feature type="region of interest" description="Disordered" evidence="1">
    <location>
        <begin position="78"/>
        <end position="118"/>
    </location>
</feature>
<comment type="caution">
    <text evidence="2">The sequence shown here is derived from an EMBL/GenBank/DDBJ whole genome shotgun (WGS) entry which is preliminary data.</text>
</comment>
<keyword evidence="3" id="KW-1185">Reference proteome</keyword>
<dbReference type="Proteomes" id="UP001472677">
    <property type="component" value="Unassembled WGS sequence"/>
</dbReference>
<proteinExistence type="predicted"/>
<feature type="compositionally biased region" description="Basic and acidic residues" evidence="1">
    <location>
        <begin position="91"/>
        <end position="111"/>
    </location>
</feature>
<gene>
    <name evidence="2" type="ORF">V6N12_032598</name>
</gene>
<dbReference type="PANTHER" id="PTHR31286:SF167">
    <property type="entry name" value="OS09G0268800 PROTEIN"/>
    <property type="match status" value="1"/>
</dbReference>
<evidence type="ECO:0000313" key="2">
    <source>
        <dbReference type="EMBL" id="KAK8496183.1"/>
    </source>
</evidence>
<accession>A0ABR2AQN2</accession>
<sequence length="274" mass="29870">MGDFLRIRVQVDIKKPLRRCVLFGNSLGKQPSPCLLRYECLPRFCFFCGMVGHELSTCVVKPTNLAVKKIQYGSWLRVPDPQPRPGSRRRTGIEYFDHDHGPPAPPRHYDTAEAGNGNPALPGQIVVPPAVVDDTVEQAGDAPEAAEFVSTPTVAVNEAAKLDVVTTTLPQAVVEDNQHLEPAMSLSTSLTTPLITEGTASSITLGATFCMPKRSIQGSFNIALLGKLIWCFLTEPSTLVSQVFGANYFPTGHRFDAKLRDKASYAWKGIYAAL</sequence>
<organism evidence="2 3">
    <name type="scientific">Hibiscus sabdariffa</name>
    <name type="common">roselle</name>
    <dbReference type="NCBI Taxonomy" id="183260"/>
    <lineage>
        <taxon>Eukaryota</taxon>
        <taxon>Viridiplantae</taxon>
        <taxon>Streptophyta</taxon>
        <taxon>Embryophyta</taxon>
        <taxon>Tracheophyta</taxon>
        <taxon>Spermatophyta</taxon>
        <taxon>Magnoliopsida</taxon>
        <taxon>eudicotyledons</taxon>
        <taxon>Gunneridae</taxon>
        <taxon>Pentapetalae</taxon>
        <taxon>rosids</taxon>
        <taxon>malvids</taxon>
        <taxon>Malvales</taxon>
        <taxon>Malvaceae</taxon>
        <taxon>Malvoideae</taxon>
        <taxon>Hibiscus</taxon>
    </lineage>
</organism>
<dbReference type="InterPro" id="IPR040256">
    <property type="entry name" value="At4g02000-like"/>
</dbReference>
<dbReference type="EMBL" id="JBBPBM010000381">
    <property type="protein sequence ID" value="KAK8496183.1"/>
    <property type="molecule type" value="Genomic_DNA"/>
</dbReference>
<evidence type="ECO:0000313" key="3">
    <source>
        <dbReference type="Proteomes" id="UP001472677"/>
    </source>
</evidence>
<dbReference type="PANTHER" id="PTHR31286">
    <property type="entry name" value="GLYCINE-RICH CELL WALL STRUCTURAL PROTEIN 1.8-LIKE"/>
    <property type="match status" value="1"/>
</dbReference>